<proteinExistence type="predicted"/>
<dbReference type="PATRIC" id="fig|1081904.3.peg.1657"/>
<gene>
    <name evidence="1" type="ORF">HMPREF1218_0613</name>
</gene>
<dbReference type="RefSeq" id="WP_021584153.1">
    <property type="nucleotide sequence ID" value="NZ_AWET01000036.1"/>
</dbReference>
<reference evidence="1 2" key="1">
    <citation type="submission" date="2013-08" db="EMBL/GenBank/DDBJ databases">
        <authorList>
            <person name="Durkin A.S."/>
            <person name="Haft D.R."/>
            <person name="McCorrison J."/>
            <person name="Torralba M."/>
            <person name="Gillis M."/>
            <person name="Haft D.H."/>
            <person name="Methe B."/>
            <person name="Sutton G."/>
            <person name="Nelson K.E."/>
        </authorList>
    </citation>
    <scope>NUCLEOTIDE SEQUENCE [LARGE SCALE GENOMIC DNA]</scope>
    <source>
        <strain evidence="1 2">F0068</strain>
    </source>
</reference>
<organism evidence="1 2">
    <name type="scientific">Hoylesella pleuritidis F0068</name>
    <dbReference type="NCBI Taxonomy" id="1081904"/>
    <lineage>
        <taxon>Bacteria</taxon>
        <taxon>Pseudomonadati</taxon>
        <taxon>Bacteroidota</taxon>
        <taxon>Bacteroidia</taxon>
        <taxon>Bacteroidales</taxon>
        <taxon>Prevotellaceae</taxon>
        <taxon>Hoylesella</taxon>
    </lineage>
</organism>
<dbReference type="Proteomes" id="UP000016600">
    <property type="component" value="Unassembled WGS sequence"/>
</dbReference>
<evidence type="ECO:0000313" key="2">
    <source>
        <dbReference type="Proteomes" id="UP000016600"/>
    </source>
</evidence>
<evidence type="ECO:0000313" key="1">
    <source>
        <dbReference type="EMBL" id="ERK00595.1"/>
    </source>
</evidence>
<sequence>MKTATGLFPDFSIDKVSFKDRADGSIQIVHTPGIVEIPTAGGILINATGYIDADRSHITNGVMELGFRFHIRGNSNYFLYFKGKKSVTSSIKEPTVNTRKTDDKIYDLTGRQVKNPKKGLYIINGKKQYIR</sequence>
<comment type="caution">
    <text evidence="1">The sequence shown here is derived from an EMBL/GenBank/DDBJ whole genome shotgun (WGS) entry which is preliminary data.</text>
</comment>
<keyword evidence="2" id="KW-1185">Reference proteome</keyword>
<dbReference type="EMBL" id="AWET01000036">
    <property type="protein sequence ID" value="ERK00595.1"/>
    <property type="molecule type" value="Genomic_DNA"/>
</dbReference>
<dbReference type="AlphaFoldDB" id="U2MG16"/>
<accession>U2MG16</accession>
<protein>
    <submittedName>
        <fullName evidence="1">Uncharacterized protein</fullName>
    </submittedName>
</protein>
<name>U2MG16_9BACT</name>